<accession>A0A5D2NFN0</accession>
<reference evidence="2 3" key="1">
    <citation type="submission" date="2019-07" db="EMBL/GenBank/DDBJ databases">
        <title>WGS assembly of Gossypium tomentosum.</title>
        <authorList>
            <person name="Chen Z.J."/>
            <person name="Sreedasyam A."/>
            <person name="Ando A."/>
            <person name="Song Q."/>
            <person name="De L."/>
            <person name="Hulse-Kemp A."/>
            <person name="Ding M."/>
            <person name="Ye W."/>
            <person name="Kirkbride R."/>
            <person name="Jenkins J."/>
            <person name="Plott C."/>
            <person name="Lovell J."/>
            <person name="Lin Y.-M."/>
            <person name="Vaughn R."/>
            <person name="Liu B."/>
            <person name="Li W."/>
            <person name="Simpson S."/>
            <person name="Scheffler B."/>
            <person name="Saski C."/>
            <person name="Grover C."/>
            <person name="Hu G."/>
            <person name="Conover J."/>
            <person name="Carlson J."/>
            <person name="Shu S."/>
            <person name="Boston L."/>
            <person name="Williams M."/>
            <person name="Peterson D."/>
            <person name="Mcgee K."/>
            <person name="Jones D."/>
            <person name="Wendel J."/>
            <person name="Stelly D."/>
            <person name="Grimwood J."/>
            <person name="Schmutz J."/>
        </authorList>
    </citation>
    <scope>NUCLEOTIDE SEQUENCE [LARGE SCALE GENOMIC DNA]</scope>
    <source>
        <strain evidence="2">7179.01</strain>
    </source>
</reference>
<feature type="region of interest" description="Disordered" evidence="1">
    <location>
        <begin position="1"/>
        <end position="66"/>
    </location>
</feature>
<evidence type="ECO:0000313" key="3">
    <source>
        <dbReference type="Proteomes" id="UP000322667"/>
    </source>
</evidence>
<evidence type="ECO:0000256" key="1">
    <source>
        <dbReference type="SAM" id="MobiDB-lite"/>
    </source>
</evidence>
<dbReference type="EMBL" id="CM017620">
    <property type="protein sequence ID" value="TYI02911.1"/>
    <property type="molecule type" value="Genomic_DNA"/>
</dbReference>
<organism evidence="2 3">
    <name type="scientific">Gossypium tomentosum</name>
    <name type="common">Hawaiian cotton</name>
    <name type="synonym">Gossypium sandvicense</name>
    <dbReference type="NCBI Taxonomy" id="34277"/>
    <lineage>
        <taxon>Eukaryota</taxon>
        <taxon>Viridiplantae</taxon>
        <taxon>Streptophyta</taxon>
        <taxon>Embryophyta</taxon>
        <taxon>Tracheophyta</taxon>
        <taxon>Spermatophyta</taxon>
        <taxon>Magnoliopsida</taxon>
        <taxon>eudicotyledons</taxon>
        <taxon>Gunneridae</taxon>
        <taxon>Pentapetalae</taxon>
        <taxon>rosids</taxon>
        <taxon>malvids</taxon>
        <taxon>Malvales</taxon>
        <taxon>Malvaceae</taxon>
        <taxon>Malvoideae</taxon>
        <taxon>Gossypium</taxon>
    </lineage>
</organism>
<sequence>MLSSPPPFSFCRLGSSETRPTATDDGGDRRVQQRSSTQVCQRHARLVVGAPSGGGSTCDSQGQREE</sequence>
<proteinExistence type="predicted"/>
<keyword evidence="3" id="KW-1185">Reference proteome</keyword>
<gene>
    <name evidence="2" type="ORF">ES332_A11G300700v1</name>
</gene>
<protein>
    <submittedName>
        <fullName evidence="2">Uncharacterized protein</fullName>
    </submittedName>
</protein>
<feature type="compositionally biased region" description="Polar residues" evidence="1">
    <location>
        <begin position="57"/>
        <end position="66"/>
    </location>
</feature>
<dbReference type="AlphaFoldDB" id="A0A5D2NFN0"/>
<name>A0A5D2NFN0_GOSTO</name>
<evidence type="ECO:0000313" key="2">
    <source>
        <dbReference type="EMBL" id="TYI02911.1"/>
    </source>
</evidence>
<dbReference type="Proteomes" id="UP000322667">
    <property type="component" value="Chromosome A11"/>
</dbReference>